<feature type="coiled-coil region" evidence="10">
    <location>
        <begin position="40"/>
        <end position="67"/>
    </location>
</feature>
<feature type="transmembrane region" description="Helical" evidence="11">
    <location>
        <begin position="12"/>
        <end position="34"/>
    </location>
</feature>
<dbReference type="Pfam" id="PF11612">
    <property type="entry name" value="T2SSJ"/>
    <property type="match status" value="1"/>
</dbReference>
<gene>
    <name evidence="12" type="primary">gspJ</name>
    <name evidence="12" type="ORF">E3983_07020</name>
</gene>
<evidence type="ECO:0000313" key="12">
    <source>
        <dbReference type="EMBL" id="QBR84130.1"/>
    </source>
</evidence>
<keyword evidence="5" id="KW-0488">Methylation</keyword>
<proteinExistence type="inferred from homology"/>
<evidence type="ECO:0000256" key="7">
    <source>
        <dbReference type="ARBA" id="ARBA00022692"/>
    </source>
</evidence>
<dbReference type="GO" id="GO:0015627">
    <property type="term" value="C:type II protein secretion system complex"/>
    <property type="evidence" value="ECO:0007669"/>
    <property type="project" value="InterPro"/>
</dbReference>
<dbReference type="NCBIfam" id="TIGR02532">
    <property type="entry name" value="IV_pilin_GFxxxE"/>
    <property type="match status" value="1"/>
</dbReference>
<keyword evidence="10" id="KW-0175">Coiled coil</keyword>
<dbReference type="GO" id="GO:0015628">
    <property type="term" value="P:protein secretion by the type II secretion system"/>
    <property type="evidence" value="ECO:0007669"/>
    <property type="project" value="InterPro"/>
</dbReference>
<dbReference type="EMBL" id="CP038254">
    <property type="protein sequence ID" value="QBR84130.1"/>
    <property type="molecule type" value="Genomic_DNA"/>
</dbReference>
<evidence type="ECO:0000256" key="9">
    <source>
        <dbReference type="ARBA" id="ARBA00023136"/>
    </source>
</evidence>
<keyword evidence="7 11" id="KW-0812">Transmembrane</keyword>
<evidence type="ECO:0000313" key="13">
    <source>
        <dbReference type="Proteomes" id="UP000295517"/>
    </source>
</evidence>
<dbReference type="Gene3D" id="3.10.610.10">
    <property type="entry name" value="GSPII I/J protein-like"/>
    <property type="match status" value="1"/>
</dbReference>
<evidence type="ECO:0000256" key="10">
    <source>
        <dbReference type="SAM" id="Coils"/>
    </source>
</evidence>
<dbReference type="InterPro" id="IPR012902">
    <property type="entry name" value="N_methyl_site"/>
</dbReference>
<dbReference type="Pfam" id="PF07963">
    <property type="entry name" value="N_methyl"/>
    <property type="match status" value="1"/>
</dbReference>
<evidence type="ECO:0000256" key="1">
    <source>
        <dbReference type="ARBA" id="ARBA00004377"/>
    </source>
</evidence>
<dbReference type="Proteomes" id="UP000295517">
    <property type="component" value="Chromosome"/>
</dbReference>
<reference evidence="12 13" key="1">
    <citation type="submission" date="2019-03" db="EMBL/GenBank/DDBJ databases">
        <title>Diverse conjugative elements silence natural transformation in Legionella species.</title>
        <authorList>
            <person name="Durieux I."/>
            <person name="Ginevra C."/>
            <person name="Attaiech L."/>
            <person name="Picq K."/>
            <person name="Juan P.A."/>
            <person name="Jarraud S."/>
            <person name="Charpentier X."/>
        </authorList>
    </citation>
    <scope>NUCLEOTIDE SEQUENCE [LARGE SCALE GENOMIC DNA]</scope>
    <source>
        <strain evidence="12 13">HL-0427-4011</strain>
    </source>
</reference>
<comment type="similarity">
    <text evidence="2">Belongs to the GSP J family.</text>
</comment>
<keyword evidence="6" id="KW-0997">Cell inner membrane</keyword>
<name>A0AAX1EG64_9GAMM</name>
<dbReference type="InterPro" id="IPR045584">
    <property type="entry name" value="Pilin-like"/>
</dbReference>
<dbReference type="PANTHER" id="PTHR39583:SF2">
    <property type="entry name" value="TYPE II SECRETION SYSTEM PROTEIN J"/>
    <property type="match status" value="1"/>
</dbReference>
<evidence type="ECO:0000256" key="11">
    <source>
        <dbReference type="SAM" id="Phobius"/>
    </source>
</evidence>
<evidence type="ECO:0000256" key="2">
    <source>
        <dbReference type="ARBA" id="ARBA00011084"/>
    </source>
</evidence>
<organism evidence="12 13">
    <name type="scientific">Legionella israelensis</name>
    <dbReference type="NCBI Taxonomy" id="454"/>
    <lineage>
        <taxon>Bacteria</taxon>
        <taxon>Pseudomonadati</taxon>
        <taxon>Pseudomonadota</taxon>
        <taxon>Gammaproteobacteria</taxon>
        <taxon>Legionellales</taxon>
        <taxon>Legionellaceae</taxon>
        <taxon>Legionella</taxon>
    </lineage>
</organism>
<keyword evidence="8 11" id="KW-1133">Transmembrane helix</keyword>
<evidence type="ECO:0000256" key="3">
    <source>
        <dbReference type="ARBA" id="ARBA00021539"/>
    </source>
</evidence>
<dbReference type="InterPro" id="IPR051621">
    <property type="entry name" value="T2SS_protein_J"/>
</dbReference>
<dbReference type="GO" id="GO:0005886">
    <property type="term" value="C:plasma membrane"/>
    <property type="evidence" value="ECO:0007669"/>
    <property type="project" value="UniProtKB-SubCell"/>
</dbReference>
<dbReference type="PANTHER" id="PTHR39583">
    <property type="entry name" value="TYPE II SECRETION SYSTEM PROTEIN J-RELATED"/>
    <property type="match status" value="1"/>
</dbReference>
<comment type="subcellular location">
    <subcellularLocation>
        <location evidence="1">Cell inner membrane</location>
        <topology evidence="1">Single-pass membrane protein</topology>
    </subcellularLocation>
</comment>
<sequence length="208" mass="23940">MRKLTGFTLLEVLIALAVFAILATITSTALYDAFNTREKLNKQADRLNQLQLAMSLIENDSKQITERPIRSNEMRLFPVFLGTERYVEFTRDGIANPIGQEKRSTLKRIALICQGNQLLRRSWAVLDPVNHNIYEDKILLDNVNKCQLKYLNQNLQVLSEWREKAVNQNQKKEPLPKAIQLNLNLNDWGEASLLFIIPEALYSNQVEA</sequence>
<evidence type="ECO:0000256" key="5">
    <source>
        <dbReference type="ARBA" id="ARBA00022481"/>
    </source>
</evidence>
<keyword evidence="9 11" id="KW-0472">Membrane</keyword>
<dbReference type="RefSeq" id="WP_135060388.1">
    <property type="nucleotide sequence ID" value="NZ_CP038254.1"/>
</dbReference>
<evidence type="ECO:0000256" key="6">
    <source>
        <dbReference type="ARBA" id="ARBA00022519"/>
    </source>
</evidence>
<dbReference type="NCBIfam" id="TIGR01711">
    <property type="entry name" value="gspJ"/>
    <property type="match status" value="1"/>
</dbReference>
<dbReference type="AlphaFoldDB" id="A0AAX1EG64"/>
<accession>A0AAX1EG64</accession>
<evidence type="ECO:0000256" key="8">
    <source>
        <dbReference type="ARBA" id="ARBA00022989"/>
    </source>
</evidence>
<dbReference type="PROSITE" id="PS00409">
    <property type="entry name" value="PROKAR_NTER_METHYL"/>
    <property type="match status" value="1"/>
</dbReference>
<protein>
    <recommendedName>
        <fullName evidence="3">Type II secretion system protein J</fullName>
    </recommendedName>
</protein>
<dbReference type="SUPFAM" id="SSF54523">
    <property type="entry name" value="Pili subunits"/>
    <property type="match status" value="1"/>
</dbReference>
<keyword evidence="4" id="KW-1003">Cell membrane</keyword>
<dbReference type="InterPro" id="IPR010055">
    <property type="entry name" value="T2SS_protein-GspJ"/>
</dbReference>
<evidence type="ECO:0000256" key="4">
    <source>
        <dbReference type="ARBA" id="ARBA00022475"/>
    </source>
</evidence>